<gene>
    <name evidence="2" type="ORF">AZE42_06684</name>
</gene>
<sequence>MRAHTTNLCCASTTFSLISLFAPPTIPLLEEDILSVGRVPTSKDTPHPSTSGSKTDVPSLAQPKESQYRSIPRAPKPDVHAFLPPPPYTPKSSSLIAVPNNTPATTSAITSSSSSDNSVTLTTPNIISDVSLRSPSGPRVGLGFEGLEKGGGGVFDGLGRLSEGLWVSNSLSGEDNPCRSNGPPSKVRSKPVEAQKRHDLPAPLSV</sequence>
<dbReference type="OrthoDB" id="2673545at2759"/>
<accession>A0A1J8RF45</accession>
<comment type="caution">
    <text evidence="2">The sequence shown here is derived from an EMBL/GenBank/DDBJ whole genome shotgun (WGS) entry which is preliminary data.</text>
</comment>
<evidence type="ECO:0000313" key="3">
    <source>
        <dbReference type="Proteomes" id="UP000183567"/>
    </source>
</evidence>
<feature type="region of interest" description="Disordered" evidence="1">
    <location>
        <begin position="39"/>
        <end position="79"/>
    </location>
</feature>
<organism evidence="2 3">
    <name type="scientific">Rhizopogon vesiculosus</name>
    <dbReference type="NCBI Taxonomy" id="180088"/>
    <lineage>
        <taxon>Eukaryota</taxon>
        <taxon>Fungi</taxon>
        <taxon>Dikarya</taxon>
        <taxon>Basidiomycota</taxon>
        <taxon>Agaricomycotina</taxon>
        <taxon>Agaricomycetes</taxon>
        <taxon>Agaricomycetidae</taxon>
        <taxon>Boletales</taxon>
        <taxon>Suillineae</taxon>
        <taxon>Rhizopogonaceae</taxon>
        <taxon>Rhizopogon</taxon>
    </lineage>
</organism>
<evidence type="ECO:0000313" key="2">
    <source>
        <dbReference type="EMBL" id="OJA20386.1"/>
    </source>
</evidence>
<dbReference type="AlphaFoldDB" id="A0A1J8RF45"/>
<protein>
    <submittedName>
        <fullName evidence="2">Uncharacterized protein</fullName>
    </submittedName>
</protein>
<reference evidence="2 3" key="1">
    <citation type="submission" date="2016-03" db="EMBL/GenBank/DDBJ databases">
        <title>Comparative genomics of the ectomycorrhizal sister species Rhizopogon vinicolor and Rhizopogon vesiculosus (Basidiomycota: Boletales) reveals a divergence of the mating type B locus.</title>
        <authorList>
            <person name="Mujic A.B."/>
            <person name="Kuo A."/>
            <person name="Tritt A."/>
            <person name="Lipzen A."/>
            <person name="Chen C."/>
            <person name="Johnson J."/>
            <person name="Sharma A."/>
            <person name="Barry K."/>
            <person name="Grigoriev I.V."/>
            <person name="Spatafora J.W."/>
        </authorList>
    </citation>
    <scope>NUCLEOTIDE SEQUENCE [LARGE SCALE GENOMIC DNA]</scope>
    <source>
        <strain evidence="2 3">AM-OR11-056</strain>
    </source>
</reference>
<evidence type="ECO:0000256" key="1">
    <source>
        <dbReference type="SAM" id="MobiDB-lite"/>
    </source>
</evidence>
<keyword evidence="3" id="KW-1185">Reference proteome</keyword>
<name>A0A1J8RF45_9AGAM</name>
<dbReference type="EMBL" id="LVVM01000566">
    <property type="protein sequence ID" value="OJA20386.1"/>
    <property type="molecule type" value="Genomic_DNA"/>
</dbReference>
<proteinExistence type="predicted"/>
<feature type="region of interest" description="Disordered" evidence="1">
    <location>
        <begin position="169"/>
        <end position="206"/>
    </location>
</feature>
<dbReference type="Proteomes" id="UP000183567">
    <property type="component" value="Unassembled WGS sequence"/>
</dbReference>
<feature type="compositionally biased region" description="Basic and acidic residues" evidence="1">
    <location>
        <begin position="190"/>
        <end position="200"/>
    </location>
</feature>
<feature type="compositionally biased region" description="Polar residues" evidence="1">
    <location>
        <begin position="47"/>
        <end position="56"/>
    </location>
</feature>
<feature type="compositionally biased region" description="Polar residues" evidence="1">
    <location>
        <begin position="169"/>
        <end position="183"/>
    </location>
</feature>